<evidence type="ECO:0000256" key="1">
    <source>
        <dbReference type="ARBA" id="ARBA00022741"/>
    </source>
</evidence>
<dbReference type="PANTHER" id="PTHR24346:SF77">
    <property type="entry name" value="SERINE THREONINE PROTEIN KINASE"/>
    <property type="match status" value="1"/>
</dbReference>
<keyword evidence="1 3" id="KW-0547">Nucleotide-binding</keyword>
<keyword evidence="6" id="KW-0418">Kinase</keyword>
<dbReference type="Gene3D" id="3.30.200.20">
    <property type="entry name" value="Phosphorylase Kinase, domain 1"/>
    <property type="match status" value="1"/>
</dbReference>
<keyword evidence="2 3" id="KW-0067">ATP-binding</keyword>
<feature type="region of interest" description="Disordered" evidence="4">
    <location>
        <begin position="76"/>
        <end position="122"/>
    </location>
</feature>
<dbReference type="EMBL" id="ASPP01027913">
    <property type="protein sequence ID" value="ETO05626.1"/>
    <property type="molecule type" value="Genomic_DNA"/>
</dbReference>
<dbReference type="PANTHER" id="PTHR24346">
    <property type="entry name" value="MAP/MICROTUBULE AFFINITY-REGULATING KINASE"/>
    <property type="match status" value="1"/>
</dbReference>
<evidence type="ECO:0000256" key="4">
    <source>
        <dbReference type="SAM" id="MobiDB-lite"/>
    </source>
</evidence>
<dbReference type="SUPFAM" id="SSF56112">
    <property type="entry name" value="Protein kinase-like (PK-like)"/>
    <property type="match status" value="1"/>
</dbReference>
<gene>
    <name evidence="6" type="ORF">RFI_31770</name>
</gene>
<dbReference type="InterPro" id="IPR017441">
    <property type="entry name" value="Protein_kinase_ATP_BS"/>
</dbReference>
<name>X6LW69_RETFI</name>
<dbReference type="GO" id="GO:0005524">
    <property type="term" value="F:ATP binding"/>
    <property type="evidence" value="ECO:0007669"/>
    <property type="project" value="UniProtKB-UniRule"/>
</dbReference>
<evidence type="ECO:0000256" key="2">
    <source>
        <dbReference type="ARBA" id="ARBA00022840"/>
    </source>
</evidence>
<feature type="compositionally biased region" description="Basic and acidic residues" evidence="4">
    <location>
        <begin position="88"/>
        <end position="101"/>
    </location>
</feature>
<feature type="domain" description="Protein kinase" evidence="5">
    <location>
        <begin position="136"/>
        <end position="231"/>
    </location>
</feature>
<evidence type="ECO:0000313" key="7">
    <source>
        <dbReference type="Proteomes" id="UP000023152"/>
    </source>
</evidence>
<dbReference type="InterPro" id="IPR000719">
    <property type="entry name" value="Prot_kinase_dom"/>
</dbReference>
<comment type="caution">
    <text evidence="6">The sequence shown here is derived from an EMBL/GenBank/DDBJ whole genome shotgun (WGS) entry which is preliminary data.</text>
</comment>
<feature type="binding site" evidence="3">
    <location>
        <position position="165"/>
    </location>
    <ligand>
        <name>ATP</name>
        <dbReference type="ChEBI" id="CHEBI:30616"/>
    </ligand>
</feature>
<keyword evidence="6" id="KW-0808">Transferase</keyword>
<evidence type="ECO:0000259" key="5">
    <source>
        <dbReference type="PROSITE" id="PS50011"/>
    </source>
</evidence>
<dbReference type="PROSITE" id="PS50011">
    <property type="entry name" value="PROTEIN_KINASE_DOM"/>
    <property type="match status" value="1"/>
</dbReference>
<dbReference type="PROSITE" id="PS00107">
    <property type="entry name" value="PROTEIN_KINASE_ATP"/>
    <property type="match status" value="1"/>
</dbReference>
<evidence type="ECO:0000313" key="6">
    <source>
        <dbReference type="EMBL" id="ETO05626.1"/>
    </source>
</evidence>
<proteinExistence type="predicted"/>
<protein>
    <submittedName>
        <fullName evidence="6">Protein kinase domain containing protein</fullName>
    </submittedName>
</protein>
<dbReference type="OrthoDB" id="68483at2759"/>
<dbReference type="GO" id="GO:0005737">
    <property type="term" value="C:cytoplasm"/>
    <property type="evidence" value="ECO:0007669"/>
    <property type="project" value="TreeGrafter"/>
</dbReference>
<feature type="compositionally biased region" description="Low complexity" evidence="4">
    <location>
        <begin position="103"/>
        <end position="113"/>
    </location>
</feature>
<feature type="region of interest" description="Disordered" evidence="4">
    <location>
        <begin position="1"/>
        <end position="46"/>
    </location>
</feature>
<keyword evidence="7" id="KW-1185">Reference proteome</keyword>
<evidence type="ECO:0000256" key="3">
    <source>
        <dbReference type="PROSITE-ProRule" id="PRU10141"/>
    </source>
</evidence>
<dbReference type="GO" id="GO:0035556">
    <property type="term" value="P:intracellular signal transduction"/>
    <property type="evidence" value="ECO:0007669"/>
    <property type="project" value="TreeGrafter"/>
</dbReference>
<reference evidence="6 7" key="1">
    <citation type="journal article" date="2013" name="Curr. Biol.">
        <title>The Genome of the Foraminiferan Reticulomyxa filosa.</title>
        <authorList>
            <person name="Glockner G."/>
            <person name="Hulsmann N."/>
            <person name="Schleicher M."/>
            <person name="Noegel A.A."/>
            <person name="Eichinger L."/>
            <person name="Gallinger C."/>
            <person name="Pawlowski J."/>
            <person name="Sierra R."/>
            <person name="Euteneuer U."/>
            <person name="Pillet L."/>
            <person name="Moustafa A."/>
            <person name="Platzer M."/>
            <person name="Groth M."/>
            <person name="Szafranski K."/>
            <person name="Schliwa M."/>
        </authorList>
    </citation>
    <scope>NUCLEOTIDE SEQUENCE [LARGE SCALE GENOMIC DNA]</scope>
</reference>
<sequence length="231" mass="26848">MVHINSEEVDNEESSETLSTDTEFGEEDLPQEEKKFETPNPSTREISNILNRLETNTENSNSNILTGHWKKKQSNEELIKVNSLSKSQWKDKDKDKDKENESEISSNNNNNNKVLKVRQQREKKGKKEKSFYINQYLCYKQLGKGTFGNVVLAKDISKNRKMAIKIINKSSLKKKVIFKKDKSITNALEHIYREISIMQKLNHPNTLKLYEVIDDSVQDQLFLVASCFIFL</sequence>
<dbReference type="InterPro" id="IPR011009">
    <property type="entry name" value="Kinase-like_dom_sf"/>
</dbReference>
<dbReference type="GO" id="GO:0004674">
    <property type="term" value="F:protein serine/threonine kinase activity"/>
    <property type="evidence" value="ECO:0007669"/>
    <property type="project" value="TreeGrafter"/>
</dbReference>
<accession>X6LW69</accession>
<dbReference type="Pfam" id="PF00069">
    <property type="entry name" value="Pkinase"/>
    <property type="match status" value="1"/>
</dbReference>
<dbReference type="AlphaFoldDB" id="X6LW69"/>
<organism evidence="6 7">
    <name type="scientific">Reticulomyxa filosa</name>
    <dbReference type="NCBI Taxonomy" id="46433"/>
    <lineage>
        <taxon>Eukaryota</taxon>
        <taxon>Sar</taxon>
        <taxon>Rhizaria</taxon>
        <taxon>Retaria</taxon>
        <taxon>Foraminifera</taxon>
        <taxon>Monothalamids</taxon>
        <taxon>Reticulomyxidae</taxon>
        <taxon>Reticulomyxa</taxon>
    </lineage>
</organism>
<dbReference type="Proteomes" id="UP000023152">
    <property type="component" value="Unassembled WGS sequence"/>
</dbReference>